<evidence type="ECO:0000313" key="4">
    <source>
        <dbReference type="EMBL" id="GHC09426.1"/>
    </source>
</evidence>
<accession>A0A8J3GFY7</accession>
<keyword evidence="5" id="KW-1185">Reference proteome</keyword>
<keyword evidence="1" id="KW-0472">Membrane</keyword>
<evidence type="ECO:0000256" key="2">
    <source>
        <dbReference type="SAM" id="SignalP"/>
    </source>
</evidence>
<evidence type="ECO:0000313" key="5">
    <source>
        <dbReference type="Proteomes" id="UP000642829"/>
    </source>
</evidence>
<name>A0A8J3GFY7_9BACT</name>
<proteinExistence type="predicted"/>
<keyword evidence="2" id="KW-0732">Signal</keyword>
<evidence type="ECO:0000259" key="3">
    <source>
        <dbReference type="Pfam" id="PF07589"/>
    </source>
</evidence>
<keyword evidence="1" id="KW-1133">Transmembrane helix</keyword>
<feature type="domain" description="Ice-binding protein C-terminal" evidence="3">
    <location>
        <begin position="175"/>
        <end position="200"/>
    </location>
</feature>
<reference evidence="4" key="1">
    <citation type="journal article" date="2014" name="Int. J. Syst. Evol. Microbiol.">
        <title>Complete genome sequence of Corynebacterium casei LMG S-19264T (=DSM 44701T), isolated from a smear-ripened cheese.</title>
        <authorList>
            <consortium name="US DOE Joint Genome Institute (JGI-PGF)"/>
            <person name="Walter F."/>
            <person name="Albersmeier A."/>
            <person name="Kalinowski J."/>
            <person name="Ruckert C."/>
        </authorList>
    </citation>
    <scope>NUCLEOTIDE SEQUENCE</scope>
    <source>
        <strain evidence="4">KCTC 12870</strain>
    </source>
</reference>
<feature type="chain" id="PRO_5035188504" description="Ice-binding protein C-terminal domain-containing protein" evidence="2">
    <location>
        <begin position="24"/>
        <end position="207"/>
    </location>
</feature>
<dbReference type="EMBL" id="BMXG01000021">
    <property type="protein sequence ID" value="GHC09426.1"/>
    <property type="molecule type" value="Genomic_DNA"/>
</dbReference>
<feature type="transmembrane region" description="Helical" evidence="1">
    <location>
        <begin position="180"/>
        <end position="198"/>
    </location>
</feature>
<reference evidence="4" key="2">
    <citation type="submission" date="2020-09" db="EMBL/GenBank/DDBJ databases">
        <authorList>
            <person name="Sun Q."/>
            <person name="Kim S."/>
        </authorList>
    </citation>
    <scope>NUCLEOTIDE SEQUENCE</scope>
    <source>
        <strain evidence="4">KCTC 12870</strain>
    </source>
</reference>
<gene>
    <name evidence="4" type="ORF">GCM10007047_28310</name>
</gene>
<protein>
    <recommendedName>
        <fullName evidence="3">Ice-binding protein C-terminal domain-containing protein</fullName>
    </recommendedName>
</protein>
<keyword evidence="1" id="KW-0812">Transmembrane</keyword>
<sequence>MKLQTFLTTAALLTGLYASSAQGALLINFTESGGDTTVTFSGSFNLNATLGFDRSLPSGNYLAPNFTAAGYISIPGANKDNYLLNTQPLTFGGSGSPIVGIWSSVTGNNFGLQYVPSIAVPAGYISGDPFNGSAVAVGRDFASLRLTPGTTVVNTFSNGPISDTVTINVTGAAVIPEPSTYIAGAGLIGLAAFVFVRARRKKVAATK</sequence>
<organism evidence="4 5">
    <name type="scientific">Cerasicoccus arenae</name>
    <dbReference type="NCBI Taxonomy" id="424488"/>
    <lineage>
        <taxon>Bacteria</taxon>
        <taxon>Pseudomonadati</taxon>
        <taxon>Verrucomicrobiota</taxon>
        <taxon>Opitutia</taxon>
        <taxon>Puniceicoccales</taxon>
        <taxon>Cerasicoccaceae</taxon>
        <taxon>Cerasicoccus</taxon>
    </lineage>
</organism>
<evidence type="ECO:0000256" key="1">
    <source>
        <dbReference type="SAM" id="Phobius"/>
    </source>
</evidence>
<dbReference type="InterPro" id="IPR013424">
    <property type="entry name" value="Ice-binding_C"/>
</dbReference>
<dbReference type="AlphaFoldDB" id="A0A8J3GFY7"/>
<dbReference type="Pfam" id="PF07589">
    <property type="entry name" value="PEP-CTERM"/>
    <property type="match status" value="1"/>
</dbReference>
<dbReference type="RefSeq" id="WP_189516390.1">
    <property type="nucleotide sequence ID" value="NZ_BMXG01000021.1"/>
</dbReference>
<comment type="caution">
    <text evidence="4">The sequence shown here is derived from an EMBL/GenBank/DDBJ whole genome shotgun (WGS) entry which is preliminary data.</text>
</comment>
<feature type="signal peptide" evidence="2">
    <location>
        <begin position="1"/>
        <end position="23"/>
    </location>
</feature>
<dbReference type="Proteomes" id="UP000642829">
    <property type="component" value="Unassembled WGS sequence"/>
</dbReference>